<gene>
    <name evidence="3" type="ORF">EAX61_00405</name>
</gene>
<sequence>MRDAKLQSYLHFHLIVFIWGFTAVLGALISIDAVPLVWFRMGLASIFILIYIKWKGIEITLSRKAFYGFSIAGIVIAVHWLTFFGAIKVSNVSITLAMMSTGAFFTALLEPIFYNRKIIWYELLFGLIVIGALYMIFEVEPEYRLGIGLALFSAFLSAVFTLINGKFVHKHNPTKISFYELLIGTLFITGYLLVASITGSAFAKADTTFLSATFFDLSSKDWMFLGLLASVCTAYAFIASVKVMRHLSPYTIMLTINLEPVYGIVLAFVILGDSEKMSPEFYYGALVILSVVIANGILKNRRKAKQKNALQS</sequence>
<feature type="transmembrane region" description="Helical" evidence="1">
    <location>
        <begin position="93"/>
        <end position="112"/>
    </location>
</feature>
<keyword evidence="1" id="KW-0812">Transmembrane</keyword>
<keyword evidence="4" id="KW-1185">Reference proteome</keyword>
<evidence type="ECO:0000259" key="2">
    <source>
        <dbReference type="Pfam" id="PF00892"/>
    </source>
</evidence>
<feature type="transmembrane region" description="Helical" evidence="1">
    <location>
        <begin position="281"/>
        <end position="298"/>
    </location>
</feature>
<feature type="transmembrane region" description="Helical" evidence="1">
    <location>
        <begin position="119"/>
        <end position="137"/>
    </location>
</feature>
<feature type="transmembrane region" description="Helical" evidence="1">
    <location>
        <begin position="176"/>
        <end position="202"/>
    </location>
</feature>
<dbReference type="OrthoDB" id="9150437at2"/>
<keyword evidence="1" id="KW-0472">Membrane</keyword>
<feature type="transmembrane region" description="Helical" evidence="1">
    <location>
        <begin position="66"/>
        <end position="87"/>
    </location>
</feature>
<dbReference type="InterPro" id="IPR037185">
    <property type="entry name" value="EmrE-like"/>
</dbReference>
<feature type="transmembrane region" description="Helical" evidence="1">
    <location>
        <begin position="12"/>
        <end position="31"/>
    </location>
</feature>
<name>A0A3M0GQA6_9FLAO</name>
<dbReference type="PANTHER" id="PTHR22911">
    <property type="entry name" value="ACYL-MALONYL CONDENSING ENZYME-RELATED"/>
    <property type="match status" value="1"/>
</dbReference>
<evidence type="ECO:0000313" key="4">
    <source>
        <dbReference type="Proteomes" id="UP000281985"/>
    </source>
</evidence>
<dbReference type="InterPro" id="IPR000620">
    <property type="entry name" value="EamA_dom"/>
</dbReference>
<dbReference type="GO" id="GO:0016020">
    <property type="term" value="C:membrane"/>
    <property type="evidence" value="ECO:0007669"/>
    <property type="project" value="InterPro"/>
</dbReference>
<evidence type="ECO:0000256" key="1">
    <source>
        <dbReference type="SAM" id="Phobius"/>
    </source>
</evidence>
<feature type="transmembrane region" description="Helical" evidence="1">
    <location>
        <begin position="222"/>
        <end position="238"/>
    </location>
</feature>
<dbReference type="PANTHER" id="PTHR22911:SF79">
    <property type="entry name" value="MOBA-LIKE NTP TRANSFERASE DOMAIN-CONTAINING PROTEIN"/>
    <property type="match status" value="1"/>
</dbReference>
<dbReference type="EMBL" id="REFV01000001">
    <property type="protein sequence ID" value="RMB63883.1"/>
    <property type="molecule type" value="Genomic_DNA"/>
</dbReference>
<organism evidence="3 4">
    <name type="scientific">Dokdonia sinensis</name>
    <dbReference type="NCBI Taxonomy" id="2479847"/>
    <lineage>
        <taxon>Bacteria</taxon>
        <taxon>Pseudomonadati</taxon>
        <taxon>Bacteroidota</taxon>
        <taxon>Flavobacteriia</taxon>
        <taxon>Flavobacteriales</taxon>
        <taxon>Flavobacteriaceae</taxon>
        <taxon>Dokdonia</taxon>
    </lineage>
</organism>
<comment type="caution">
    <text evidence="3">The sequence shown here is derived from an EMBL/GenBank/DDBJ whole genome shotgun (WGS) entry which is preliminary data.</text>
</comment>
<feature type="transmembrane region" description="Helical" evidence="1">
    <location>
        <begin position="250"/>
        <end position="269"/>
    </location>
</feature>
<evidence type="ECO:0000313" key="3">
    <source>
        <dbReference type="EMBL" id="RMB63883.1"/>
    </source>
</evidence>
<dbReference type="RefSeq" id="WP_121915679.1">
    <property type="nucleotide sequence ID" value="NZ_REFV01000001.1"/>
</dbReference>
<dbReference type="Proteomes" id="UP000281985">
    <property type="component" value="Unassembled WGS sequence"/>
</dbReference>
<dbReference type="SUPFAM" id="SSF103481">
    <property type="entry name" value="Multidrug resistance efflux transporter EmrE"/>
    <property type="match status" value="2"/>
</dbReference>
<accession>A0A3M0GQA6</accession>
<reference evidence="3 4" key="1">
    <citation type="submission" date="2018-10" db="EMBL/GenBank/DDBJ databases">
        <title>Dokdonia luteus sp. nov., isolated from sea water.</title>
        <authorList>
            <person name="Zhou L.Y."/>
            <person name="Du Z.J."/>
        </authorList>
    </citation>
    <scope>NUCLEOTIDE SEQUENCE [LARGE SCALE GENOMIC DNA]</scope>
    <source>
        <strain evidence="3 4">SH27</strain>
    </source>
</reference>
<dbReference type="Pfam" id="PF00892">
    <property type="entry name" value="EamA"/>
    <property type="match status" value="2"/>
</dbReference>
<feature type="domain" description="EamA" evidence="2">
    <location>
        <begin position="13"/>
        <end position="137"/>
    </location>
</feature>
<dbReference type="AlphaFoldDB" id="A0A3M0GQA6"/>
<feature type="domain" description="EamA" evidence="2">
    <location>
        <begin position="145"/>
        <end position="292"/>
    </location>
</feature>
<feature type="transmembrane region" description="Helical" evidence="1">
    <location>
        <begin position="37"/>
        <end position="54"/>
    </location>
</feature>
<feature type="transmembrane region" description="Helical" evidence="1">
    <location>
        <begin position="143"/>
        <end position="164"/>
    </location>
</feature>
<keyword evidence="1" id="KW-1133">Transmembrane helix</keyword>
<protein>
    <submittedName>
        <fullName evidence="3">EamA family transporter</fullName>
    </submittedName>
</protein>
<proteinExistence type="predicted"/>